<feature type="region of interest" description="Disordered" evidence="1">
    <location>
        <begin position="192"/>
        <end position="266"/>
    </location>
</feature>
<proteinExistence type="predicted"/>
<feature type="compositionally biased region" description="Basic and acidic residues" evidence="1">
    <location>
        <begin position="224"/>
        <end position="242"/>
    </location>
</feature>
<feature type="region of interest" description="Disordered" evidence="1">
    <location>
        <begin position="301"/>
        <end position="334"/>
    </location>
</feature>
<feature type="compositionally biased region" description="Basic residues" evidence="1">
    <location>
        <begin position="212"/>
        <end position="221"/>
    </location>
</feature>
<accession>A0A4Z2CAP5</accession>
<comment type="caution">
    <text evidence="2">The sequence shown here is derived from an EMBL/GenBank/DDBJ whole genome shotgun (WGS) entry which is preliminary data.</text>
</comment>
<feature type="compositionally biased region" description="Polar residues" evidence="1">
    <location>
        <begin position="308"/>
        <end position="317"/>
    </location>
</feature>
<feature type="region of interest" description="Disordered" evidence="1">
    <location>
        <begin position="756"/>
        <end position="779"/>
    </location>
</feature>
<name>A0A4Z2CAP5_9TELE</name>
<feature type="compositionally biased region" description="Basic and acidic residues" evidence="1">
    <location>
        <begin position="601"/>
        <end position="618"/>
    </location>
</feature>
<feature type="compositionally biased region" description="Polar residues" evidence="1">
    <location>
        <begin position="356"/>
        <end position="369"/>
    </location>
</feature>
<organism evidence="2 3">
    <name type="scientific">Takifugu bimaculatus</name>
    <dbReference type="NCBI Taxonomy" id="433685"/>
    <lineage>
        <taxon>Eukaryota</taxon>
        <taxon>Metazoa</taxon>
        <taxon>Chordata</taxon>
        <taxon>Craniata</taxon>
        <taxon>Vertebrata</taxon>
        <taxon>Euteleostomi</taxon>
        <taxon>Actinopterygii</taxon>
        <taxon>Neopterygii</taxon>
        <taxon>Teleostei</taxon>
        <taxon>Neoteleostei</taxon>
        <taxon>Acanthomorphata</taxon>
        <taxon>Eupercaria</taxon>
        <taxon>Tetraodontiformes</taxon>
        <taxon>Tetradontoidea</taxon>
        <taxon>Tetraodontidae</taxon>
        <taxon>Takifugu</taxon>
    </lineage>
</organism>
<feature type="compositionally biased region" description="Polar residues" evidence="1">
    <location>
        <begin position="196"/>
        <end position="207"/>
    </location>
</feature>
<dbReference type="AlphaFoldDB" id="A0A4Z2CAP5"/>
<keyword evidence="3" id="KW-1185">Reference proteome</keyword>
<evidence type="ECO:0000313" key="3">
    <source>
        <dbReference type="Proteomes" id="UP000516260"/>
    </source>
</evidence>
<dbReference type="Proteomes" id="UP000516260">
    <property type="component" value="Chromosome 11"/>
</dbReference>
<reference evidence="2 3" key="1">
    <citation type="submission" date="2019-04" db="EMBL/GenBank/DDBJ databases">
        <title>The sequence and de novo assembly of Takifugu bimaculatus genome using PacBio and Hi-C technologies.</title>
        <authorList>
            <person name="Xu P."/>
            <person name="Liu B."/>
            <person name="Zhou Z."/>
        </authorList>
    </citation>
    <scope>NUCLEOTIDE SEQUENCE [LARGE SCALE GENOMIC DNA]</scope>
    <source>
        <strain evidence="2">TB-2018</strain>
        <tissue evidence="2">Muscle</tissue>
    </source>
</reference>
<evidence type="ECO:0000313" key="2">
    <source>
        <dbReference type="EMBL" id="TNN01211.1"/>
    </source>
</evidence>
<gene>
    <name evidence="2" type="ORF">fugu_010593</name>
</gene>
<feature type="region of interest" description="Disordered" evidence="1">
    <location>
        <begin position="585"/>
        <end position="636"/>
    </location>
</feature>
<feature type="compositionally biased region" description="Basic and acidic residues" evidence="1">
    <location>
        <begin position="318"/>
        <end position="334"/>
    </location>
</feature>
<protein>
    <submittedName>
        <fullName evidence="2">Uncharacterized protein</fullName>
    </submittedName>
</protein>
<evidence type="ECO:0000256" key="1">
    <source>
        <dbReference type="SAM" id="MobiDB-lite"/>
    </source>
</evidence>
<sequence length="779" mass="85473">MRPTTSIMLQQNNNNNYPCLNGLDSTPEMLQKCSRTSLPFSRALELGLADLPLIRGLRAWALCSKNRRKAGGVLAGGQAPISSPARYRSSTACPRAADVYLSREWGHMAYGLPFGPDAGQAGIRALVTVASLKTSEGSGKTQTQCLFLQTEKGSCLYSAGKPVSGGSAASSVVGGWLKGKTGAKGCREIPVRQRDQGPTSVSESRANNVRVRSGRRWRKSCKAASKEKKDVNRDGQQRWREDPDAEVTLDERQEEEHNGCVEGKQFPNPLHVRRVRQEKEEVLQSPICFHDVSANGCIECGRKAQRGDSPTRSTSNRQKSDTHPQRKDGEEEKRVVCELESSVFQVLSSDPDLETNKLQPESNRNSDITKFTRAKSEEELNTQNDGCSGKEDTDPEVIKAHTDQSSEQVRGDFALSSSTEENLINEERTEEGMMGLDATEEKEKITQISAEFLVVSGCSEDDSVSNPPLYIRDDLSPIDVPLEGSIHNVLSEGLVQSDQESGTQCLEKCEQGLAKHQIRGKEELNITKFDQQEQNSAAVQDNTVTKRAEPLLFSDSNQNSSLQEDSSDSAEAILKTESALTATNSHNLSTTACSGKVHQMAPEEKEDDHRESPDKVGEDGVIWRGHTPDKLNVSSGRGNDVGEYAIYDLEENGIREDNAKDVTENCALQDNWRPPVSAEQCRINEETPGTCGQTSRIKVGANSEISANVSHAAYTDLSTSLTLSRANPAHFLPLLESMTTDLPLLEVKKEEEGERVGLLLREESQEGKSSPRRELEEPG</sequence>
<dbReference type="EMBL" id="SWLE01000003">
    <property type="protein sequence ID" value="TNN01211.1"/>
    <property type="molecule type" value="Genomic_DNA"/>
</dbReference>
<feature type="region of interest" description="Disordered" evidence="1">
    <location>
        <begin position="348"/>
        <end position="393"/>
    </location>
</feature>
<feature type="compositionally biased region" description="Basic and acidic residues" evidence="1">
    <location>
        <begin position="249"/>
        <end position="259"/>
    </location>
</feature>